<evidence type="ECO:0000256" key="9">
    <source>
        <dbReference type="ARBA" id="ARBA00023134"/>
    </source>
</evidence>
<dbReference type="GO" id="GO:0006614">
    <property type="term" value="P:SRP-dependent cotranslational protein targeting to membrane"/>
    <property type="evidence" value="ECO:0007669"/>
    <property type="project" value="UniProtKB-UniRule"/>
</dbReference>
<dbReference type="GO" id="GO:0005525">
    <property type="term" value="F:GTP binding"/>
    <property type="evidence" value="ECO:0007669"/>
    <property type="project" value="UniProtKB-UniRule"/>
</dbReference>
<dbReference type="CDD" id="cd17873">
    <property type="entry name" value="FlhF"/>
    <property type="match status" value="1"/>
</dbReference>
<reference evidence="17" key="1">
    <citation type="submission" date="2016-05" db="EMBL/GenBank/DDBJ databases">
        <authorList>
            <person name="Liu B."/>
            <person name="Wang J."/>
            <person name="Zhu Y."/>
            <person name="Liu G."/>
            <person name="Chen Q."/>
            <person name="Chen Z."/>
            <person name="Lan J."/>
            <person name="Che J."/>
            <person name="Ge C."/>
            <person name="Shi H."/>
            <person name="Pan Z."/>
            <person name="Liu X."/>
        </authorList>
    </citation>
    <scope>NUCLEOTIDE SEQUENCE [LARGE SCALE GENOMIC DNA]</scope>
    <source>
        <strain evidence="17">FJAT-27215</strain>
    </source>
</reference>
<evidence type="ECO:0000256" key="12">
    <source>
        <dbReference type="ARBA" id="ARBA00025337"/>
    </source>
</evidence>
<organism evidence="16 17">
    <name type="scientific">Pseudobacillus wudalianchiensis</name>
    <dbReference type="NCBI Taxonomy" id="1743143"/>
    <lineage>
        <taxon>Bacteria</taxon>
        <taxon>Bacillati</taxon>
        <taxon>Bacillota</taxon>
        <taxon>Bacilli</taxon>
        <taxon>Bacillales</taxon>
        <taxon>Bacillaceae</taxon>
        <taxon>Pseudobacillus</taxon>
    </lineage>
</organism>
<evidence type="ECO:0000256" key="4">
    <source>
        <dbReference type="ARBA" id="ARBA00022448"/>
    </source>
</evidence>
<evidence type="ECO:0000259" key="15">
    <source>
        <dbReference type="SMART" id="SM00962"/>
    </source>
</evidence>
<comment type="subcellular location">
    <subcellularLocation>
        <location evidence="1">Cell membrane</location>
        <topology evidence="1">Peripheral membrane protein</topology>
        <orientation evidence="1">Cytoplasmic side</orientation>
    </subcellularLocation>
</comment>
<keyword evidence="9" id="KW-0342">GTP-binding</keyword>
<dbReference type="GO" id="GO:0005886">
    <property type="term" value="C:plasma membrane"/>
    <property type="evidence" value="ECO:0007669"/>
    <property type="project" value="UniProtKB-SubCell"/>
</dbReference>
<feature type="domain" description="SRP54-type proteins GTP-binding" evidence="15">
    <location>
        <begin position="185"/>
        <end position="375"/>
    </location>
</feature>
<keyword evidence="10" id="KW-0472">Membrane</keyword>
<dbReference type="GO" id="GO:0003924">
    <property type="term" value="F:GTPase activity"/>
    <property type="evidence" value="ECO:0007669"/>
    <property type="project" value="UniProtKB-UniRule"/>
</dbReference>
<keyword evidence="4" id="KW-0813">Transport</keyword>
<comment type="caution">
    <text evidence="16">The sequence shown here is derived from an EMBL/GenBank/DDBJ whole genome shotgun (WGS) entry which is preliminary data.</text>
</comment>
<keyword evidence="16" id="KW-0969">Cilium</keyword>
<dbReference type="GO" id="GO:0044781">
    <property type="term" value="P:bacterial-type flagellum organization"/>
    <property type="evidence" value="ECO:0007669"/>
    <property type="project" value="UniProtKB-UniRule"/>
</dbReference>
<accession>A0A1B9AJ24</accession>
<gene>
    <name evidence="16" type="ORF">A8F95_12610</name>
</gene>
<dbReference type="SMART" id="SM00962">
    <property type="entry name" value="SRP54"/>
    <property type="match status" value="1"/>
</dbReference>
<proteinExistence type="inferred from homology"/>
<sequence length="378" mass="42969">MKVKKYTASSMPEAMKKIRAELGEQAVLLQSKTVYTRGFLGLFKKKLIEVVAAIDPNPPQETIRLKEAVTPAVANSRPPLQSKTEKNSEEMLKKELNELKEIVKQFSRVDHLSLDAYPDELKLPIVKLKKQEVADPLITELKQVLLEKWKQVKGQVSEDMVDEWSREWLIEKIKPLQHEQLPFLKKFVNIVGPTGVGKTTTLAKIAAESVLEKKLKTAFITTDTYRIAAIEQLKTYADLLKVPVEVTYKPADIQQAIEKFKGYDVVYIDTAGRNYLEEQFIKELRAMIPFEKMENYLVLSLTSKEQDIHAVIHQFSAVPIHQFIFTKMDETTSHGAIINVMCQYGKGAAFLTNGQNVPDDLVRPEPETIADIIFGDRL</sequence>
<keyword evidence="6" id="KW-0547">Nucleotide-binding</keyword>
<name>A0A1B9AJ24_9BACI</name>
<keyword evidence="16" id="KW-0282">Flagellum</keyword>
<keyword evidence="17" id="KW-1185">Reference proteome</keyword>
<dbReference type="Pfam" id="PF00448">
    <property type="entry name" value="SRP54"/>
    <property type="match status" value="1"/>
</dbReference>
<feature type="domain" description="AAA+ ATPase" evidence="14">
    <location>
        <begin position="184"/>
        <end position="329"/>
    </location>
</feature>
<dbReference type="GO" id="GO:0015031">
    <property type="term" value="P:protein transport"/>
    <property type="evidence" value="ECO:0007669"/>
    <property type="project" value="UniProtKB-KW"/>
</dbReference>
<dbReference type="InterPro" id="IPR020006">
    <property type="entry name" value="FlhF"/>
</dbReference>
<dbReference type="FunFam" id="3.40.50.300:FF:000695">
    <property type="entry name" value="Flagellar biosynthesis regulator FlhF"/>
    <property type="match status" value="1"/>
</dbReference>
<dbReference type="InterPro" id="IPR027417">
    <property type="entry name" value="P-loop_NTPase"/>
</dbReference>
<dbReference type="GO" id="GO:0005047">
    <property type="term" value="F:signal recognition particle binding"/>
    <property type="evidence" value="ECO:0007669"/>
    <property type="project" value="TreeGrafter"/>
</dbReference>
<dbReference type="InterPro" id="IPR000897">
    <property type="entry name" value="SRP54_GTPase_dom"/>
</dbReference>
<keyword evidence="11" id="KW-1006">Bacterial flagellum protein export</keyword>
<evidence type="ECO:0000256" key="7">
    <source>
        <dbReference type="ARBA" id="ARBA00022795"/>
    </source>
</evidence>
<evidence type="ECO:0000256" key="10">
    <source>
        <dbReference type="ARBA" id="ARBA00023136"/>
    </source>
</evidence>
<comment type="function">
    <text evidence="12">Necessary for flagellar biosynthesis. May be involved in translocation of the flagellum.</text>
</comment>
<dbReference type="PANTHER" id="PTHR43134">
    <property type="entry name" value="SIGNAL RECOGNITION PARTICLE RECEPTOR SUBUNIT ALPHA"/>
    <property type="match status" value="1"/>
</dbReference>
<dbReference type="AlphaFoldDB" id="A0A1B9AJ24"/>
<evidence type="ECO:0000256" key="11">
    <source>
        <dbReference type="ARBA" id="ARBA00023225"/>
    </source>
</evidence>
<comment type="similarity">
    <text evidence="2">Belongs to the GTP-binding SRP family.</text>
</comment>
<protein>
    <recommendedName>
        <fullName evidence="3 13">Flagellar biosynthesis protein FlhF</fullName>
    </recommendedName>
</protein>
<evidence type="ECO:0000256" key="6">
    <source>
        <dbReference type="ARBA" id="ARBA00022741"/>
    </source>
</evidence>
<dbReference type="SUPFAM" id="SSF52540">
    <property type="entry name" value="P-loop containing nucleoside triphosphate hydrolases"/>
    <property type="match status" value="1"/>
</dbReference>
<dbReference type="SMART" id="SM00382">
    <property type="entry name" value="AAA"/>
    <property type="match status" value="1"/>
</dbReference>
<dbReference type="Gene3D" id="3.40.50.300">
    <property type="entry name" value="P-loop containing nucleotide triphosphate hydrolases"/>
    <property type="match status" value="1"/>
</dbReference>
<dbReference type="InterPro" id="IPR003593">
    <property type="entry name" value="AAA+_ATPase"/>
</dbReference>
<dbReference type="Gene3D" id="1.20.120.1380">
    <property type="entry name" value="Flagellar FlhF biosynthesis protein, N domain"/>
    <property type="match status" value="1"/>
</dbReference>
<evidence type="ECO:0000313" key="16">
    <source>
        <dbReference type="EMBL" id="OCA83821.1"/>
    </source>
</evidence>
<dbReference type="PANTHER" id="PTHR43134:SF3">
    <property type="entry name" value="FLAGELLAR BIOSYNTHESIS PROTEIN FLHF"/>
    <property type="match status" value="1"/>
</dbReference>
<dbReference type="NCBIfam" id="TIGR03499">
    <property type="entry name" value="FlhF"/>
    <property type="match status" value="1"/>
</dbReference>
<evidence type="ECO:0000259" key="14">
    <source>
        <dbReference type="SMART" id="SM00382"/>
    </source>
</evidence>
<evidence type="ECO:0000256" key="5">
    <source>
        <dbReference type="ARBA" id="ARBA00022475"/>
    </source>
</evidence>
<evidence type="ECO:0000256" key="3">
    <source>
        <dbReference type="ARBA" id="ARBA00014919"/>
    </source>
</evidence>
<evidence type="ECO:0000256" key="1">
    <source>
        <dbReference type="ARBA" id="ARBA00004413"/>
    </source>
</evidence>
<evidence type="ECO:0000313" key="17">
    <source>
        <dbReference type="Proteomes" id="UP000092578"/>
    </source>
</evidence>
<keyword evidence="5" id="KW-1003">Cell membrane</keyword>
<evidence type="ECO:0000256" key="2">
    <source>
        <dbReference type="ARBA" id="ARBA00008531"/>
    </source>
</evidence>
<keyword evidence="16" id="KW-0966">Cell projection</keyword>
<keyword evidence="8" id="KW-0653">Protein transport</keyword>
<dbReference type="InterPro" id="IPR047040">
    <property type="entry name" value="FlhF__GTPase_dom"/>
</dbReference>
<evidence type="ECO:0000256" key="13">
    <source>
        <dbReference type="NCBIfam" id="TIGR03499"/>
    </source>
</evidence>
<keyword evidence="7" id="KW-1005">Bacterial flagellum biogenesis</keyword>
<dbReference type="EMBL" id="MAYT01000028">
    <property type="protein sequence ID" value="OCA83821.1"/>
    <property type="molecule type" value="Genomic_DNA"/>
</dbReference>
<dbReference type="Proteomes" id="UP000092578">
    <property type="component" value="Unassembled WGS sequence"/>
</dbReference>
<evidence type="ECO:0000256" key="8">
    <source>
        <dbReference type="ARBA" id="ARBA00022927"/>
    </source>
</evidence>